<organism evidence="1 2">
    <name type="scientific">Candidatus Seongchinamella marina</name>
    <dbReference type="NCBI Taxonomy" id="2518990"/>
    <lineage>
        <taxon>Bacteria</taxon>
        <taxon>Pseudomonadati</taxon>
        <taxon>Pseudomonadota</taxon>
        <taxon>Gammaproteobacteria</taxon>
        <taxon>Cellvibrionales</taxon>
        <taxon>Halieaceae</taxon>
        <taxon>Seongchinamella</taxon>
    </lineage>
</organism>
<name>A0ABT3T0B7_9GAMM</name>
<protein>
    <submittedName>
        <fullName evidence="1">Methyltransferase domain-containing protein</fullName>
    </submittedName>
</protein>
<dbReference type="InterPro" id="IPR029063">
    <property type="entry name" value="SAM-dependent_MTases_sf"/>
</dbReference>
<proteinExistence type="predicted"/>
<dbReference type="Proteomes" id="UP001143307">
    <property type="component" value="Unassembled WGS sequence"/>
</dbReference>
<dbReference type="GO" id="GO:0008168">
    <property type="term" value="F:methyltransferase activity"/>
    <property type="evidence" value="ECO:0007669"/>
    <property type="project" value="UniProtKB-KW"/>
</dbReference>
<dbReference type="EMBL" id="SHNP01000011">
    <property type="protein sequence ID" value="MCX2975678.1"/>
    <property type="molecule type" value="Genomic_DNA"/>
</dbReference>
<evidence type="ECO:0000313" key="1">
    <source>
        <dbReference type="EMBL" id="MCX2975678.1"/>
    </source>
</evidence>
<comment type="caution">
    <text evidence="1">The sequence shown here is derived from an EMBL/GenBank/DDBJ whole genome shotgun (WGS) entry which is preliminary data.</text>
</comment>
<reference evidence="1" key="1">
    <citation type="submission" date="2019-02" db="EMBL/GenBank/DDBJ databases">
        <authorList>
            <person name="Li S.-H."/>
        </authorList>
    </citation>
    <scope>NUCLEOTIDE SEQUENCE</scope>
    <source>
        <strain evidence="1">IMCC8485</strain>
    </source>
</reference>
<dbReference type="Gene3D" id="3.40.50.150">
    <property type="entry name" value="Vaccinia Virus protein VP39"/>
    <property type="match status" value="1"/>
</dbReference>
<dbReference type="SUPFAM" id="SSF53335">
    <property type="entry name" value="S-adenosyl-L-methionine-dependent methyltransferases"/>
    <property type="match status" value="1"/>
</dbReference>
<gene>
    <name evidence="1" type="ORF">EYC87_19050</name>
</gene>
<dbReference type="GO" id="GO:0032259">
    <property type="term" value="P:methylation"/>
    <property type="evidence" value="ECO:0007669"/>
    <property type="project" value="UniProtKB-KW"/>
</dbReference>
<keyword evidence="1" id="KW-0489">Methyltransferase</keyword>
<accession>A0ABT3T0B7</accession>
<dbReference type="RefSeq" id="WP_279254298.1">
    <property type="nucleotide sequence ID" value="NZ_SHNP01000011.1"/>
</dbReference>
<evidence type="ECO:0000313" key="2">
    <source>
        <dbReference type="Proteomes" id="UP001143307"/>
    </source>
</evidence>
<keyword evidence="2" id="KW-1185">Reference proteome</keyword>
<keyword evidence="1" id="KW-0808">Transferase</keyword>
<sequence length="305" mass="33964">MDRKEAVLCSIDRDGIGLEIGPSHAPIAAKKDGFKVEIIDHANAEDLIDKYTGHGVDINSIEKVDHIWQGESYAELTGKRSYYDWIIASHVIEHTPDIVSFLLNCNEVLNDEGMLSLAVPDYRYIFDQYRAPTGLSKVLEAFHEKRTRHSIGAVAEHYLYSSNKGGAIAWSKFAHGESALAYDYQQAVSYIEQASKDERYMDVHAWCFTPSLFRLVIKDLNSLGLCPLKEASFFSTSGCEFFITLSRSAQGARESRLQLMKSMQRELGGVSGFSGNVRSMVGLANKLGRSAGRLFSFSDKASPQE</sequence>